<reference evidence="3" key="1">
    <citation type="submission" date="2025-08" db="UniProtKB">
        <authorList>
            <consortium name="RefSeq"/>
        </authorList>
    </citation>
    <scope>IDENTIFICATION</scope>
    <source>
        <tissue evidence="3">Total insect</tissue>
    </source>
</reference>
<dbReference type="OrthoDB" id="10541187at2759"/>
<gene>
    <name evidence="3" type="primary">LOC117649337</name>
</gene>
<keyword evidence="2" id="KW-1185">Reference proteome</keyword>
<evidence type="ECO:0000313" key="3">
    <source>
        <dbReference type="RefSeq" id="XP_034247878.1"/>
    </source>
</evidence>
<dbReference type="GeneID" id="117649337"/>
<sequence length="151" mass="16535">MAPLLPAVCLLLCCAAATANPILGVAPYAVREDAVSTSAASEGLEFAHLVVTTASPSSTGVPDDVVPLDSAMERSRFLVSVLMLESLHDKPFGKNKNDPKMQKELLADEEVMQEVLKLYESQQETKGQHYIKIPPKLMKKIKRKMKELLSN</sequence>
<name>A0A6P8ZRS0_THRPL</name>
<dbReference type="RefSeq" id="XP_034247878.1">
    <property type="nucleotide sequence ID" value="XM_034391987.1"/>
</dbReference>
<keyword evidence="1" id="KW-0732">Signal</keyword>
<protein>
    <submittedName>
        <fullName evidence="3">Uncharacterized protein LOC117649337 isoform X1</fullName>
    </submittedName>
</protein>
<dbReference type="KEGG" id="tpal:117649337"/>
<evidence type="ECO:0000256" key="1">
    <source>
        <dbReference type="SAM" id="SignalP"/>
    </source>
</evidence>
<dbReference type="AlphaFoldDB" id="A0A6P8ZRS0"/>
<evidence type="ECO:0000313" key="2">
    <source>
        <dbReference type="Proteomes" id="UP000515158"/>
    </source>
</evidence>
<proteinExistence type="predicted"/>
<dbReference type="InParanoid" id="A0A6P8ZRS0"/>
<feature type="signal peptide" evidence="1">
    <location>
        <begin position="1"/>
        <end position="19"/>
    </location>
</feature>
<organism evidence="3">
    <name type="scientific">Thrips palmi</name>
    <name type="common">Melon thrips</name>
    <dbReference type="NCBI Taxonomy" id="161013"/>
    <lineage>
        <taxon>Eukaryota</taxon>
        <taxon>Metazoa</taxon>
        <taxon>Ecdysozoa</taxon>
        <taxon>Arthropoda</taxon>
        <taxon>Hexapoda</taxon>
        <taxon>Insecta</taxon>
        <taxon>Pterygota</taxon>
        <taxon>Neoptera</taxon>
        <taxon>Paraneoptera</taxon>
        <taxon>Thysanoptera</taxon>
        <taxon>Terebrantia</taxon>
        <taxon>Thripoidea</taxon>
        <taxon>Thripidae</taxon>
        <taxon>Thrips</taxon>
    </lineage>
</organism>
<accession>A0A6P8ZRS0</accession>
<feature type="chain" id="PRO_5028351010" evidence="1">
    <location>
        <begin position="20"/>
        <end position="151"/>
    </location>
</feature>
<dbReference type="Proteomes" id="UP000515158">
    <property type="component" value="Unplaced"/>
</dbReference>